<evidence type="ECO:0000313" key="3">
    <source>
        <dbReference type="Proteomes" id="UP000001693"/>
    </source>
</evidence>
<gene>
    <name evidence="2" type="ordered locus">Lcho_0881</name>
</gene>
<dbReference type="HOGENOM" id="CLU_2286133_0_0_4"/>
<dbReference type="Proteomes" id="UP000001693">
    <property type="component" value="Chromosome"/>
</dbReference>
<keyword evidence="1" id="KW-0472">Membrane</keyword>
<evidence type="ECO:0000256" key="1">
    <source>
        <dbReference type="SAM" id="Phobius"/>
    </source>
</evidence>
<feature type="transmembrane region" description="Helical" evidence="1">
    <location>
        <begin position="51"/>
        <end position="69"/>
    </location>
</feature>
<reference evidence="2 3" key="1">
    <citation type="submission" date="2008-03" db="EMBL/GenBank/DDBJ databases">
        <title>Complete sequence of Leptothrix cholodnii SP-6.</title>
        <authorList>
            <consortium name="US DOE Joint Genome Institute"/>
            <person name="Copeland A."/>
            <person name="Lucas S."/>
            <person name="Lapidus A."/>
            <person name="Glavina del Rio T."/>
            <person name="Dalin E."/>
            <person name="Tice H."/>
            <person name="Bruce D."/>
            <person name="Goodwin L."/>
            <person name="Pitluck S."/>
            <person name="Chertkov O."/>
            <person name="Brettin T."/>
            <person name="Detter J.C."/>
            <person name="Han C."/>
            <person name="Kuske C.R."/>
            <person name="Schmutz J."/>
            <person name="Larimer F."/>
            <person name="Land M."/>
            <person name="Hauser L."/>
            <person name="Kyrpides N."/>
            <person name="Lykidis A."/>
            <person name="Emerson D."/>
            <person name="Richardson P."/>
        </authorList>
    </citation>
    <scope>NUCLEOTIDE SEQUENCE [LARGE SCALE GENOMIC DNA]</scope>
    <source>
        <strain evidence="3">ATCC 51168 / LMG 8142 / SP-6</strain>
    </source>
</reference>
<dbReference type="KEGG" id="lch:Lcho_0881"/>
<keyword evidence="3" id="KW-1185">Reference proteome</keyword>
<dbReference type="EMBL" id="CP001013">
    <property type="protein sequence ID" value="ACB33153.1"/>
    <property type="molecule type" value="Genomic_DNA"/>
</dbReference>
<keyword evidence="1" id="KW-1133">Transmembrane helix</keyword>
<evidence type="ECO:0000313" key="2">
    <source>
        <dbReference type="EMBL" id="ACB33153.1"/>
    </source>
</evidence>
<organism evidence="2 3">
    <name type="scientific">Leptothrix cholodnii (strain ATCC 51168 / LMG 8142 / SP-6)</name>
    <name type="common">Leptothrix discophora (strain SP-6)</name>
    <dbReference type="NCBI Taxonomy" id="395495"/>
    <lineage>
        <taxon>Bacteria</taxon>
        <taxon>Pseudomonadati</taxon>
        <taxon>Pseudomonadota</taxon>
        <taxon>Betaproteobacteria</taxon>
        <taxon>Burkholderiales</taxon>
        <taxon>Sphaerotilaceae</taxon>
        <taxon>Leptothrix</taxon>
    </lineage>
</organism>
<sequence length="102" mass="11874">MWLLISRRVRSEMPYWPGRRLLAAIDALVWPAVWLVVLMRVEVPMGVTRSVFMAVLAMCAVSRLWRATFDNSDYTFTTWRWGKVLGGLLLVSWFIQLTLART</sequence>
<protein>
    <submittedName>
        <fullName evidence="2">Uncharacterized protein</fullName>
    </submittedName>
</protein>
<keyword evidence="1" id="KW-0812">Transmembrane</keyword>
<accession>B1Y1X3</accession>
<proteinExistence type="predicted"/>
<feature type="transmembrane region" description="Helical" evidence="1">
    <location>
        <begin position="21"/>
        <end position="39"/>
    </location>
</feature>
<name>B1Y1X3_LEPCP</name>
<feature type="transmembrane region" description="Helical" evidence="1">
    <location>
        <begin position="81"/>
        <end position="99"/>
    </location>
</feature>
<dbReference type="eggNOG" id="ENOG502ZT89">
    <property type="taxonomic scope" value="Bacteria"/>
</dbReference>
<dbReference type="AlphaFoldDB" id="B1Y1X3"/>